<dbReference type="AlphaFoldDB" id="A0A6C0PB30"/>
<dbReference type="KEGG" id="prz:GZH47_32365"/>
<organism evidence="1 2">
    <name type="scientific">Paenibacillus rhizovicinus</name>
    <dbReference type="NCBI Taxonomy" id="2704463"/>
    <lineage>
        <taxon>Bacteria</taxon>
        <taxon>Bacillati</taxon>
        <taxon>Bacillota</taxon>
        <taxon>Bacilli</taxon>
        <taxon>Bacillales</taxon>
        <taxon>Paenibacillaceae</taxon>
        <taxon>Paenibacillus</taxon>
    </lineage>
</organism>
<dbReference type="EMBL" id="CP048287">
    <property type="protein sequence ID" value="QHW35581.1"/>
    <property type="molecule type" value="Genomic_DNA"/>
</dbReference>
<gene>
    <name evidence="1" type="ORF">GZH47_32365</name>
</gene>
<evidence type="ECO:0000313" key="2">
    <source>
        <dbReference type="Proteomes" id="UP000479114"/>
    </source>
</evidence>
<geneLocation type="plasmid" evidence="1 2">
    <name>unnamed1</name>
</geneLocation>
<keyword evidence="2" id="KW-1185">Reference proteome</keyword>
<proteinExistence type="predicted"/>
<sequence>MQGFDPLISLKTHVALLSLYEEAKNFVEDKKGLTSAIGKIVGQAIVTELDESKKKMRENKMWIDENPLFGKRYRYSLNGRKFECDVSEADLTFYQSLVQQTIETKISSLP</sequence>
<dbReference type="RefSeq" id="WP_162645727.1">
    <property type="nucleotide sequence ID" value="NZ_CP048287.1"/>
</dbReference>
<accession>A0A6C0PB30</accession>
<keyword evidence="1" id="KW-0614">Plasmid</keyword>
<evidence type="ECO:0000313" key="1">
    <source>
        <dbReference type="EMBL" id="QHW35581.1"/>
    </source>
</evidence>
<dbReference type="Proteomes" id="UP000479114">
    <property type="component" value="Plasmid unnamed1"/>
</dbReference>
<reference evidence="1 2" key="1">
    <citation type="submission" date="2020-02" db="EMBL/GenBank/DDBJ databases">
        <title>Paenibacillus sp. nov., isolated from rhizosphere soil of tomato.</title>
        <authorList>
            <person name="Weon H.-Y."/>
            <person name="Lee S.A."/>
        </authorList>
    </citation>
    <scope>NUCLEOTIDE SEQUENCE [LARGE SCALE GENOMIC DNA]</scope>
    <source>
        <strain evidence="1 2">14171R-81</strain>
        <plasmid evidence="1 2">unnamed1</plasmid>
    </source>
</reference>
<name>A0A6C0PB30_9BACL</name>
<protein>
    <submittedName>
        <fullName evidence="1">Uncharacterized protein</fullName>
    </submittedName>
</protein>